<keyword evidence="4" id="KW-1185">Reference proteome</keyword>
<dbReference type="InterPro" id="IPR018712">
    <property type="entry name" value="Tle1-like_cat"/>
</dbReference>
<dbReference type="PANTHER" id="PTHR33840">
    <property type="match status" value="1"/>
</dbReference>
<dbReference type="EMBL" id="MU150295">
    <property type="protein sequence ID" value="KAF9460648.1"/>
    <property type="molecule type" value="Genomic_DNA"/>
</dbReference>
<proteinExistence type="predicted"/>
<dbReference type="OrthoDB" id="3162439at2759"/>
<dbReference type="PANTHER" id="PTHR33840:SF2">
    <property type="entry name" value="TLE1 PHOSPHOLIPASE DOMAIN-CONTAINING PROTEIN"/>
    <property type="match status" value="1"/>
</dbReference>
<organism evidence="3 4">
    <name type="scientific">Collybia nuda</name>
    <dbReference type="NCBI Taxonomy" id="64659"/>
    <lineage>
        <taxon>Eukaryota</taxon>
        <taxon>Fungi</taxon>
        <taxon>Dikarya</taxon>
        <taxon>Basidiomycota</taxon>
        <taxon>Agaricomycotina</taxon>
        <taxon>Agaricomycetes</taxon>
        <taxon>Agaricomycetidae</taxon>
        <taxon>Agaricales</taxon>
        <taxon>Tricholomatineae</taxon>
        <taxon>Clitocybaceae</taxon>
        <taxon>Collybia</taxon>
    </lineage>
</organism>
<accession>A0A9P5Y1K6</accession>
<evidence type="ECO:0000313" key="3">
    <source>
        <dbReference type="EMBL" id="KAF9460648.1"/>
    </source>
</evidence>
<protein>
    <recommendedName>
        <fullName evidence="2">T6SS Phospholipase effector Tle1-like catalytic domain-containing protein</fullName>
    </recommendedName>
</protein>
<dbReference type="SUPFAM" id="SSF53474">
    <property type="entry name" value="alpha/beta-Hydrolases"/>
    <property type="match status" value="1"/>
</dbReference>
<dbReference type="Pfam" id="PF09994">
    <property type="entry name" value="T6SS_Tle1-like_cat"/>
    <property type="match status" value="1"/>
</dbReference>
<name>A0A9P5Y1K6_9AGAR</name>
<evidence type="ECO:0000256" key="1">
    <source>
        <dbReference type="SAM" id="MobiDB-lite"/>
    </source>
</evidence>
<reference evidence="3" key="1">
    <citation type="submission" date="2020-11" db="EMBL/GenBank/DDBJ databases">
        <authorList>
            <consortium name="DOE Joint Genome Institute"/>
            <person name="Ahrendt S."/>
            <person name="Riley R."/>
            <person name="Andreopoulos W."/>
            <person name="Labutti K."/>
            <person name="Pangilinan J."/>
            <person name="Ruiz-Duenas F.J."/>
            <person name="Barrasa J.M."/>
            <person name="Sanchez-Garcia M."/>
            <person name="Camarero S."/>
            <person name="Miyauchi S."/>
            <person name="Serrano A."/>
            <person name="Linde D."/>
            <person name="Babiker R."/>
            <person name="Drula E."/>
            <person name="Ayuso-Fernandez I."/>
            <person name="Pacheco R."/>
            <person name="Padilla G."/>
            <person name="Ferreira P."/>
            <person name="Barriuso J."/>
            <person name="Kellner H."/>
            <person name="Castanera R."/>
            <person name="Alfaro M."/>
            <person name="Ramirez L."/>
            <person name="Pisabarro A.G."/>
            <person name="Kuo A."/>
            <person name="Tritt A."/>
            <person name="Lipzen A."/>
            <person name="He G."/>
            <person name="Yan M."/>
            <person name="Ng V."/>
            <person name="Cullen D."/>
            <person name="Martin F."/>
            <person name="Rosso M.-N."/>
            <person name="Henrissat B."/>
            <person name="Hibbett D."/>
            <person name="Martinez A.T."/>
            <person name="Grigoriev I.V."/>
        </authorList>
    </citation>
    <scope>NUCLEOTIDE SEQUENCE</scope>
    <source>
        <strain evidence="3">CBS 247.69</strain>
    </source>
</reference>
<dbReference type="Proteomes" id="UP000807353">
    <property type="component" value="Unassembled WGS sequence"/>
</dbReference>
<comment type="caution">
    <text evidence="3">The sequence shown here is derived from an EMBL/GenBank/DDBJ whole genome shotgun (WGS) entry which is preliminary data.</text>
</comment>
<evidence type="ECO:0000259" key="2">
    <source>
        <dbReference type="Pfam" id="PF09994"/>
    </source>
</evidence>
<feature type="region of interest" description="Disordered" evidence="1">
    <location>
        <begin position="449"/>
        <end position="468"/>
    </location>
</feature>
<gene>
    <name evidence="3" type="ORF">BDZ94DRAFT_888541</name>
</gene>
<feature type="domain" description="T6SS Phospholipase effector Tle1-like catalytic" evidence="2">
    <location>
        <begin position="23"/>
        <end position="303"/>
    </location>
</feature>
<sequence length="480" mass="54240">MSTHKSDSSDYQHEFLPSEHTARTLVLCFDGTGNEIDKDHTNVSQFFAMLRKDDCQKQMVYYQTGIGTYTNKKFGPIASVMAKTFDSMFGGGIDSHIKDGYEFLMQNYRANDRICIFGFSRGAYTARALAGMIHKVGLLPPSNIRHIEYAYRAFLKTDHAGWAMAREFKDSFSIDVDIEFVGIWDSVGSVGIGMPGLPFSNANTTIKYFRHALSLDERRARFQANVWKSYENTKSSKAGGRFIPSIANKREMELGTGHSSKEQETDVEEVWFSGCHSDVGGGAVHHGIRHSLARISLRWMVRQCFLTGTGIIFTTDSIKKLGFDPNSLYPAVSQRPAPLPVEDLEIRRVPKPRTTLTKLRQGEWPDEPEPKQMSEEEEELYDALTPSYDQLELKRAWWLLEIVPAMRRSVVNDEVVKTFRPNLGGARIVAAQHRFGVKVHRSVKARMQASYEPGRASDEKPAGHPYAPKVHFSVDPTWVD</sequence>
<dbReference type="AlphaFoldDB" id="A0A9P5Y1K6"/>
<dbReference type="InterPro" id="IPR029058">
    <property type="entry name" value="AB_hydrolase_fold"/>
</dbReference>
<evidence type="ECO:0000313" key="4">
    <source>
        <dbReference type="Proteomes" id="UP000807353"/>
    </source>
</evidence>